<reference evidence="5" key="1">
    <citation type="submission" date="2025-08" db="UniProtKB">
        <authorList>
            <consortium name="RefSeq"/>
        </authorList>
    </citation>
    <scope>IDENTIFICATION</scope>
    <source>
        <tissue evidence="5">Testes</tissue>
    </source>
</reference>
<dbReference type="SMART" id="SM00175">
    <property type="entry name" value="RAB"/>
    <property type="match status" value="1"/>
</dbReference>
<dbReference type="PANTHER" id="PTHR11711">
    <property type="entry name" value="ADP RIBOSYLATION FACTOR-RELATED"/>
    <property type="match status" value="1"/>
</dbReference>
<dbReference type="InterPro" id="IPR006689">
    <property type="entry name" value="Small_GTPase_ARF/SAR"/>
</dbReference>
<organism evidence="4 5">
    <name type="scientific">Saccoglossus kowalevskii</name>
    <name type="common">Acorn worm</name>
    <dbReference type="NCBI Taxonomy" id="10224"/>
    <lineage>
        <taxon>Eukaryota</taxon>
        <taxon>Metazoa</taxon>
        <taxon>Hemichordata</taxon>
        <taxon>Enteropneusta</taxon>
        <taxon>Harrimaniidae</taxon>
        <taxon>Saccoglossus</taxon>
    </lineage>
</organism>
<comment type="similarity">
    <text evidence="3">Belongs to the small GTPase superfamily. Arf family.</text>
</comment>
<dbReference type="SMART" id="SM00177">
    <property type="entry name" value="ARF"/>
    <property type="match status" value="1"/>
</dbReference>
<dbReference type="Pfam" id="PF00025">
    <property type="entry name" value="Arf"/>
    <property type="match status" value="1"/>
</dbReference>
<dbReference type="InterPro" id="IPR005225">
    <property type="entry name" value="Small_GTP-bd"/>
</dbReference>
<evidence type="ECO:0000256" key="3">
    <source>
        <dbReference type="RuleBase" id="RU003925"/>
    </source>
</evidence>
<accession>A0ABM0LW47</accession>
<dbReference type="Proteomes" id="UP000694865">
    <property type="component" value="Unplaced"/>
</dbReference>
<evidence type="ECO:0000256" key="1">
    <source>
        <dbReference type="ARBA" id="ARBA00022741"/>
    </source>
</evidence>
<dbReference type="SUPFAM" id="SSF52540">
    <property type="entry name" value="P-loop containing nucleoside triphosphate hydrolases"/>
    <property type="match status" value="1"/>
</dbReference>
<dbReference type="InterPro" id="IPR027417">
    <property type="entry name" value="P-loop_NTPase"/>
</dbReference>
<dbReference type="SMART" id="SM00178">
    <property type="entry name" value="SAR"/>
    <property type="match status" value="1"/>
</dbReference>
<protein>
    <submittedName>
        <fullName evidence="5">ADP-ribosylation factor-like protein 4C-like</fullName>
    </submittedName>
</protein>
<evidence type="ECO:0000313" key="5">
    <source>
        <dbReference type="RefSeq" id="XP_006811988.1"/>
    </source>
</evidence>
<gene>
    <name evidence="5" type="primary">LOC100366846</name>
</gene>
<dbReference type="GeneID" id="100366846"/>
<keyword evidence="1 3" id="KW-0547">Nucleotide-binding</keyword>
<evidence type="ECO:0000313" key="4">
    <source>
        <dbReference type="Proteomes" id="UP000694865"/>
    </source>
</evidence>
<proteinExistence type="inferred from homology"/>
<dbReference type="Gene3D" id="3.40.50.300">
    <property type="entry name" value="P-loop containing nucleotide triphosphate hydrolases"/>
    <property type="match status" value="1"/>
</dbReference>
<dbReference type="PROSITE" id="PS51419">
    <property type="entry name" value="RAB"/>
    <property type="match status" value="1"/>
</dbReference>
<dbReference type="InterPro" id="IPR024156">
    <property type="entry name" value="Small_GTPase_ARF"/>
</dbReference>
<dbReference type="PROSITE" id="PS51417">
    <property type="entry name" value="ARF"/>
    <property type="match status" value="1"/>
</dbReference>
<keyword evidence="2 3" id="KW-0342">GTP-binding</keyword>
<dbReference type="RefSeq" id="XP_006811988.1">
    <property type="nucleotide sequence ID" value="XM_006811925.1"/>
</dbReference>
<name>A0ABM0LW47_SACKO</name>
<keyword evidence="4" id="KW-1185">Reference proteome</keyword>
<dbReference type="NCBIfam" id="TIGR00231">
    <property type="entry name" value="small_GTP"/>
    <property type="match status" value="1"/>
</dbReference>
<dbReference type="PRINTS" id="PR00328">
    <property type="entry name" value="SAR1GTPBP"/>
</dbReference>
<sequence length="202" mass="22495">MGSGSSRTRRSLLEHIPAFQSLQIVMLGLDDSGKTTALYRLKFNEFINSVPTIGFNVEKVKPSSGKAKGTNFTFWDVGGQDKIRPLWKSYTRGAEGIVFIVDSSDVDKLEEAKVELTKIIKMQDNQATPLLVIGNKQDLPAALSVSELEARLALPDIVGHMQLWHLQPACAITGEGLFEGLDILYEMIIKKKKSLKHQKKKR</sequence>
<evidence type="ECO:0000256" key="2">
    <source>
        <dbReference type="ARBA" id="ARBA00023134"/>
    </source>
</evidence>